<dbReference type="AlphaFoldDB" id="A0A1W1BN15"/>
<accession>A0A1W1BN15</accession>
<dbReference type="SUPFAM" id="SSF55486">
    <property type="entry name" value="Metalloproteases ('zincins'), catalytic domain"/>
    <property type="match status" value="1"/>
</dbReference>
<comment type="cofactor">
    <cofactor evidence="1">
        <name>Zn(2+)</name>
        <dbReference type="ChEBI" id="CHEBI:29105"/>
    </cofactor>
</comment>
<dbReference type="GO" id="GO:0004222">
    <property type="term" value="F:metalloendopeptidase activity"/>
    <property type="evidence" value="ECO:0007669"/>
    <property type="project" value="InterPro"/>
</dbReference>
<dbReference type="NCBIfam" id="TIGR00043">
    <property type="entry name" value="rRNA maturation RNase YbeY"/>
    <property type="match status" value="1"/>
</dbReference>
<dbReference type="PANTHER" id="PTHR46986:SF1">
    <property type="entry name" value="ENDORIBONUCLEASE YBEY, CHLOROPLASTIC"/>
    <property type="match status" value="1"/>
</dbReference>
<evidence type="ECO:0000256" key="5">
    <source>
        <dbReference type="ARBA" id="ARBA00022759"/>
    </source>
</evidence>
<dbReference type="GO" id="GO:0046872">
    <property type="term" value="F:metal ion binding"/>
    <property type="evidence" value="ECO:0007669"/>
    <property type="project" value="UniProtKB-KW"/>
</dbReference>
<proteinExistence type="inferred from homology"/>
<evidence type="ECO:0000256" key="4">
    <source>
        <dbReference type="ARBA" id="ARBA00022723"/>
    </source>
</evidence>
<evidence type="ECO:0000256" key="2">
    <source>
        <dbReference type="ARBA" id="ARBA00010875"/>
    </source>
</evidence>
<evidence type="ECO:0000256" key="1">
    <source>
        <dbReference type="ARBA" id="ARBA00001947"/>
    </source>
</evidence>
<protein>
    <submittedName>
        <fullName evidence="8">Metal-dependent hydrolase YbeY, involved in rRNA and/or ribosome maturation and assembly</fullName>
    </submittedName>
</protein>
<evidence type="ECO:0000313" key="8">
    <source>
        <dbReference type="EMBL" id="SFV54882.1"/>
    </source>
</evidence>
<dbReference type="EMBL" id="FPHL01000007">
    <property type="protein sequence ID" value="SFV54882.1"/>
    <property type="molecule type" value="Genomic_DNA"/>
</dbReference>
<dbReference type="PROSITE" id="PS01306">
    <property type="entry name" value="UPF0054"/>
    <property type="match status" value="1"/>
</dbReference>
<dbReference type="GO" id="GO:0006364">
    <property type="term" value="P:rRNA processing"/>
    <property type="evidence" value="ECO:0007669"/>
    <property type="project" value="InterPro"/>
</dbReference>
<name>A0A1W1BN15_9ZZZZ</name>
<organism evidence="8">
    <name type="scientific">hydrothermal vent metagenome</name>
    <dbReference type="NCBI Taxonomy" id="652676"/>
    <lineage>
        <taxon>unclassified sequences</taxon>
        <taxon>metagenomes</taxon>
        <taxon>ecological metagenomes</taxon>
    </lineage>
</organism>
<evidence type="ECO:0000256" key="6">
    <source>
        <dbReference type="ARBA" id="ARBA00022801"/>
    </source>
</evidence>
<evidence type="ECO:0000256" key="3">
    <source>
        <dbReference type="ARBA" id="ARBA00022722"/>
    </source>
</evidence>
<dbReference type="InterPro" id="IPR002036">
    <property type="entry name" value="YbeY"/>
</dbReference>
<dbReference type="PANTHER" id="PTHR46986">
    <property type="entry name" value="ENDORIBONUCLEASE YBEY, CHLOROPLASTIC"/>
    <property type="match status" value="1"/>
</dbReference>
<gene>
    <name evidence="8" type="ORF">MNB_SV-10-1322</name>
</gene>
<comment type="similarity">
    <text evidence="2">Belongs to the endoribonuclease YbeY family.</text>
</comment>
<dbReference type="InterPro" id="IPR020549">
    <property type="entry name" value="YbeY_CS"/>
</dbReference>
<keyword evidence="7" id="KW-0862">Zinc</keyword>
<dbReference type="HAMAP" id="MF_00009">
    <property type="entry name" value="Endoribonucl_YbeY"/>
    <property type="match status" value="1"/>
</dbReference>
<keyword evidence="5" id="KW-0255">Endonuclease</keyword>
<evidence type="ECO:0000256" key="7">
    <source>
        <dbReference type="ARBA" id="ARBA00022833"/>
    </source>
</evidence>
<dbReference type="GO" id="GO:0004519">
    <property type="term" value="F:endonuclease activity"/>
    <property type="evidence" value="ECO:0007669"/>
    <property type="project" value="UniProtKB-KW"/>
</dbReference>
<keyword evidence="6 8" id="KW-0378">Hydrolase</keyword>
<dbReference type="Gene3D" id="3.40.390.30">
    <property type="entry name" value="Metalloproteases ('zincins'), catalytic domain"/>
    <property type="match status" value="1"/>
</dbReference>
<sequence length="147" mass="16872">MNRIIDLDNQTSLNVDIDALEEIAQSLTDRETELIITDNKNIQELNKEYRDKDAPTDVLSFPMETPFGEQSVFKMPLGSIIISADYVKEKADAFSHGEQDELKLLFIHGLLHLLGYDHEEDYGEMRQKEKETIEKFGLPSSLIVRND</sequence>
<reference evidence="8" key="1">
    <citation type="submission" date="2016-10" db="EMBL/GenBank/DDBJ databases">
        <authorList>
            <person name="de Groot N.N."/>
        </authorList>
    </citation>
    <scope>NUCLEOTIDE SEQUENCE</scope>
</reference>
<dbReference type="InterPro" id="IPR023091">
    <property type="entry name" value="MetalPrtase_cat_dom_sf_prd"/>
</dbReference>
<keyword evidence="4" id="KW-0479">Metal-binding</keyword>
<dbReference type="Pfam" id="PF02130">
    <property type="entry name" value="YbeY"/>
    <property type="match status" value="1"/>
</dbReference>
<keyword evidence="3" id="KW-0540">Nuclease</keyword>